<evidence type="ECO:0000256" key="1">
    <source>
        <dbReference type="ARBA" id="ARBA00022475"/>
    </source>
</evidence>
<dbReference type="GO" id="GO:0008654">
    <property type="term" value="P:phospholipid biosynthetic process"/>
    <property type="evidence" value="ECO:0007669"/>
    <property type="project" value="UniProtKB-UniRule"/>
</dbReference>
<feature type="transmembrane region" description="Helical" evidence="10">
    <location>
        <begin position="46"/>
        <end position="69"/>
    </location>
</feature>
<gene>
    <name evidence="11" type="primary">plsY_3</name>
    <name evidence="10" type="synonym">plsY</name>
    <name evidence="11" type="ORF">Mlute_02117</name>
</gene>
<dbReference type="GO" id="GO:0043772">
    <property type="term" value="F:acyl-phosphate glycerol-3-phosphate acyltransferase activity"/>
    <property type="evidence" value="ECO:0007669"/>
    <property type="project" value="UniProtKB-UniRule"/>
</dbReference>
<evidence type="ECO:0000256" key="2">
    <source>
        <dbReference type="ARBA" id="ARBA00022516"/>
    </source>
</evidence>
<evidence type="ECO:0000256" key="8">
    <source>
        <dbReference type="ARBA" id="ARBA00023209"/>
    </source>
</evidence>
<name>A0A399EGB4_9DEIN</name>
<feature type="transmembrane region" description="Helical" evidence="10">
    <location>
        <begin position="111"/>
        <end position="133"/>
    </location>
</feature>
<keyword evidence="6 10" id="KW-0443">Lipid metabolism</keyword>
<keyword evidence="4 10" id="KW-0812">Transmembrane</keyword>
<evidence type="ECO:0000256" key="5">
    <source>
        <dbReference type="ARBA" id="ARBA00022989"/>
    </source>
</evidence>
<dbReference type="RefSeq" id="WP_119360666.1">
    <property type="nucleotide sequence ID" value="NZ_QWKZ01000075.1"/>
</dbReference>
<feature type="transmembrane region" description="Helical" evidence="10">
    <location>
        <begin position="81"/>
        <end position="99"/>
    </location>
</feature>
<comment type="catalytic activity">
    <reaction evidence="10">
        <text>an acyl phosphate + sn-glycerol 3-phosphate = a 1-acyl-sn-glycero-3-phosphate + phosphate</text>
        <dbReference type="Rhea" id="RHEA:34075"/>
        <dbReference type="ChEBI" id="CHEBI:43474"/>
        <dbReference type="ChEBI" id="CHEBI:57597"/>
        <dbReference type="ChEBI" id="CHEBI:57970"/>
        <dbReference type="ChEBI" id="CHEBI:59918"/>
        <dbReference type="EC" id="2.3.1.275"/>
    </reaction>
</comment>
<sequence length="184" mass="19330">MEWMYAGLAGYLLGSLPFAYWFGILQNKNLLVEGSGNIGARNAWRVLGAVPGLMVLALDIGKGLMAVALGEFLARHPGGGLLGGCLAVWGHCYSVWLLGRGGKGIAPSLGVLFAVHPALLGAALGSFGLAYLLTRHPYRSVLLSALAFPLASSSLGASLAYLWFGFGVAVPVILKHLADWNRQP</sequence>
<dbReference type="Proteomes" id="UP000265800">
    <property type="component" value="Unassembled WGS sequence"/>
</dbReference>
<keyword evidence="1 10" id="KW-1003">Cell membrane</keyword>
<evidence type="ECO:0000313" key="12">
    <source>
        <dbReference type="Proteomes" id="UP000265800"/>
    </source>
</evidence>
<comment type="function">
    <text evidence="10">Catalyzes the transfer of an acyl group from acyl-phosphate (acyl-PO(4)) to glycerol-3-phosphate (G3P) to form lysophosphatidic acid (LPA). This enzyme utilizes acyl-phosphate as fatty acyl donor, but not acyl-CoA or acyl-ACP.</text>
</comment>
<protein>
    <recommendedName>
        <fullName evidence="10">Glycerol-3-phosphate acyltransferase</fullName>
    </recommendedName>
    <alternativeName>
        <fullName evidence="10">Acyl-PO4 G3P acyltransferase</fullName>
    </alternativeName>
    <alternativeName>
        <fullName evidence="10">Acyl-phosphate--glycerol-3-phosphate acyltransferase</fullName>
    </alternativeName>
    <alternativeName>
        <fullName evidence="10">G3P acyltransferase</fullName>
        <shortName evidence="10">GPAT</shortName>
        <ecNumber evidence="10">2.3.1.275</ecNumber>
    </alternativeName>
    <alternativeName>
        <fullName evidence="10">Lysophosphatidic acid synthase</fullName>
        <shortName evidence="10">LPA synthase</shortName>
    </alternativeName>
</protein>
<keyword evidence="8 10" id="KW-0594">Phospholipid biosynthesis</keyword>
<keyword evidence="9 10" id="KW-1208">Phospholipid metabolism</keyword>
<accession>A0A399EGB4</accession>
<keyword evidence="11" id="KW-0012">Acyltransferase</keyword>
<feature type="transmembrane region" description="Helical" evidence="10">
    <location>
        <begin position="153"/>
        <end position="174"/>
    </location>
</feature>
<evidence type="ECO:0000256" key="4">
    <source>
        <dbReference type="ARBA" id="ARBA00022692"/>
    </source>
</evidence>
<keyword evidence="12" id="KW-1185">Reference proteome</keyword>
<dbReference type="Pfam" id="PF02660">
    <property type="entry name" value="G3P_acyltransf"/>
    <property type="match status" value="1"/>
</dbReference>
<dbReference type="AlphaFoldDB" id="A0A399EGB4"/>
<evidence type="ECO:0000256" key="6">
    <source>
        <dbReference type="ARBA" id="ARBA00023098"/>
    </source>
</evidence>
<evidence type="ECO:0000256" key="10">
    <source>
        <dbReference type="HAMAP-Rule" id="MF_01043"/>
    </source>
</evidence>
<dbReference type="UniPathway" id="UPA00085"/>
<dbReference type="HAMAP" id="MF_01043">
    <property type="entry name" value="PlsY"/>
    <property type="match status" value="1"/>
</dbReference>
<dbReference type="InterPro" id="IPR003811">
    <property type="entry name" value="G3P_acylTferase_PlsY"/>
</dbReference>
<keyword evidence="5 10" id="KW-1133">Transmembrane helix</keyword>
<dbReference type="EC" id="2.3.1.275" evidence="10"/>
<organism evidence="11 12">
    <name type="scientific">Meiothermus luteus</name>
    <dbReference type="NCBI Taxonomy" id="2026184"/>
    <lineage>
        <taxon>Bacteria</taxon>
        <taxon>Thermotogati</taxon>
        <taxon>Deinococcota</taxon>
        <taxon>Deinococci</taxon>
        <taxon>Thermales</taxon>
        <taxon>Thermaceae</taxon>
        <taxon>Meiothermus</taxon>
    </lineage>
</organism>
<comment type="pathway">
    <text evidence="10">Lipid metabolism; phospholipid metabolism.</text>
</comment>
<comment type="caution">
    <text evidence="11">The sequence shown here is derived from an EMBL/GenBank/DDBJ whole genome shotgun (WGS) entry which is preliminary data.</text>
</comment>
<dbReference type="PANTHER" id="PTHR30309">
    <property type="entry name" value="INNER MEMBRANE PROTEIN YGIH"/>
    <property type="match status" value="1"/>
</dbReference>
<feature type="transmembrane region" description="Helical" evidence="10">
    <location>
        <begin position="6"/>
        <end position="25"/>
    </location>
</feature>
<dbReference type="OrthoDB" id="25790at2"/>
<dbReference type="GO" id="GO:0005886">
    <property type="term" value="C:plasma membrane"/>
    <property type="evidence" value="ECO:0007669"/>
    <property type="project" value="UniProtKB-SubCell"/>
</dbReference>
<comment type="subunit">
    <text evidence="10">Probably interacts with PlsX.</text>
</comment>
<comment type="subcellular location">
    <subcellularLocation>
        <location evidence="10">Cell membrane</location>
        <topology evidence="10">Multi-pass membrane protein</topology>
    </subcellularLocation>
</comment>
<keyword evidence="2 10" id="KW-0444">Lipid biosynthesis</keyword>
<evidence type="ECO:0000256" key="9">
    <source>
        <dbReference type="ARBA" id="ARBA00023264"/>
    </source>
</evidence>
<keyword evidence="3 10" id="KW-0808">Transferase</keyword>
<dbReference type="SMART" id="SM01207">
    <property type="entry name" value="G3P_acyltransf"/>
    <property type="match status" value="1"/>
</dbReference>
<evidence type="ECO:0000256" key="7">
    <source>
        <dbReference type="ARBA" id="ARBA00023136"/>
    </source>
</evidence>
<evidence type="ECO:0000313" key="11">
    <source>
        <dbReference type="EMBL" id="RIH83687.1"/>
    </source>
</evidence>
<comment type="similarity">
    <text evidence="10">Belongs to the PlsY family.</text>
</comment>
<dbReference type="EMBL" id="QWKZ01000075">
    <property type="protein sequence ID" value="RIH83687.1"/>
    <property type="molecule type" value="Genomic_DNA"/>
</dbReference>
<evidence type="ECO:0000256" key="3">
    <source>
        <dbReference type="ARBA" id="ARBA00022679"/>
    </source>
</evidence>
<proteinExistence type="inferred from homology"/>
<reference evidence="11 12" key="1">
    <citation type="submission" date="2018-08" db="EMBL/GenBank/DDBJ databases">
        <title>Meiothermus luteus KCTC 52599 genome sequencing project.</title>
        <authorList>
            <person name="Da Costa M.S."/>
            <person name="Albuquerque L."/>
            <person name="Raposo P."/>
            <person name="Froufe H.J.C."/>
            <person name="Barroso C.S."/>
            <person name="Egas C."/>
        </authorList>
    </citation>
    <scope>NUCLEOTIDE SEQUENCE [LARGE SCALE GENOMIC DNA]</scope>
    <source>
        <strain evidence="11 12">KCTC 52599</strain>
    </source>
</reference>
<keyword evidence="7 10" id="KW-0472">Membrane</keyword>
<dbReference type="PANTHER" id="PTHR30309:SF0">
    <property type="entry name" value="GLYCEROL-3-PHOSPHATE ACYLTRANSFERASE-RELATED"/>
    <property type="match status" value="1"/>
</dbReference>